<evidence type="ECO:0000313" key="2">
    <source>
        <dbReference type="EMBL" id="QQC87566.1"/>
    </source>
</evidence>
<dbReference type="RefSeq" id="WP_198501713.1">
    <property type="nucleotide sequence ID" value="NZ_CP065959.1"/>
</dbReference>
<dbReference type="GO" id="GO:0009063">
    <property type="term" value="P:amino acid catabolic process"/>
    <property type="evidence" value="ECO:0007669"/>
    <property type="project" value="TreeGrafter"/>
</dbReference>
<dbReference type="Gene3D" id="3.90.660.10">
    <property type="match status" value="1"/>
</dbReference>
<gene>
    <name evidence="2" type="ORF">I8755_03450</name>
</gene>
<organism evidence="2 3">
    <name type="scientific">Streptomyces alfalfae</name>
    <dbReference type="NCBI Taxonomy" id="1642299"/>
    <lineage>
        <taxon>Bacteria</taxon>
        <taxon>Bacillati</taxon>
        <taxon>Actinomycetota</taxon>
        <taxon>Actinomycetes</taxon>
        <taxon>Kitasatosporales</taxon>
        <taxon>Streptomycetaceae</taxon>
        <taxon>Streptomyces</taxon>
    </lineage>
</organism>
<protein>
    <submittedName>
        <fullName evidence="2">FAD-dependent oxidoreductase</fullName>
    </submittedName>
</protein>
<reference evidence="2 3" key="1">
    <citation type="submission" date="2020-12" db="EMBL/GenBank/DDBJ databases">
        <title>Identification and biosynthesis of polyene macrolides produced by Streptomyces alfalfae Men-myco-93-63.</title>
        <authorList>
            <person name="Liu D."/>
            <person name="Li Y."/>
            <person name="Liu L."/>
            <person name="Han X."/>
            <person name="Shen F."/>
        </authorList>
    </citation>
    <scope>NUCLEOTIDE SEQUENCE [LARGE SCALE GENOMIC DNA]</scope>
    <source>
        <strain evidence="2 3">Men-myco-93-63</strain>
    </source>
</reference>
<dbReference type="SUPFAM" id="SSF51905">
    <property type="entry name" value="FAD/NAD(P)-binding domain"/>
    <property type="match status" value="1"/>
</dbReference>
<dbReference type="Gene3D" id="1.20.1440.240">
    <property type="match status" value="1"/>
</dbReference>
<dbReference type="SUPFAM" id="SSF54373">
    <property type="entry name" value="FAD-linked reductases, C-terminal domain"/>
    <property type="match status" value="1"/>
</dbReference>
<dbReference type="Gene3D" id="3.50.50.60">
    <property type="entry name" value="FAD/NAD(P)-binding domain"/>
    <property type="match status" value="1"/>
</dbReference>
<dbReference type="AlphaFoldDB" id="A0A7T4PC67"/>
<evidence type="ECO:0000259" key="1">
    <source>
        <dbReference type="Pfam" id="PF01593"/>
    </source>
</evidence>
<sequence>MWASTQLEQEEAADDGVDVAVLGAGVAGLVAAGELEALGHRVTVMEGSERIGGRVYTHRFGTAHDAPYAELGAMRIPSSHELTMRYVKKLGLESALRPFRTILSDDNNYVTTGKGFVRVKDAAAPLLADLHGLLPAARRASYKERTLLFGAWLTALVRAVAPAELRDNLASELTTLLPLADDTDLTPYVHGVRADRLHLGPVFRDHPGLRAGCSPRLCGFLDDLLLETDTDLMCLSGGMSRIVDRLAERLRAPVLMGHEVVTLHAERDRAGVELRVGGRGLTRAFPAVLCTLPFSVLRGMALTGIDDDKREVISSVEYGAATKVALHCRDAFWEADGTRGGASATGGRARQTYYPPCEGDPAKGATLLGSYAIAEDADLLGRFPAQVRHAAAVEELSLLYPQLKEPGAVLDAASIAWAGNRWSNGCTSRRWRWGRDAGRCADEMRRAARPQGRLFFAGEHCSATPAWINGAIESALTAVTEIDESLKGAR</sequence>
<dbReference type="PANTHER" id="PTHR10742:SF342">
    <property type="entry name" value="AMINE OXIDASE"/>
    <property type="match status" value="1"/>
</dbReference>
<dbReference type="InterPro" id="IPR050281">
    <property type="entry name" value="Flavin_monoamine_oxidase"/>
</dbReference>
<dbReference type="PANTHER" id="PTHR10742">
    <property type="entry name" value="FLAVIN MONOAMINE OXIDASE"/>
    <property type="match status" value="1"/>
</dbReference>
<dbReference type="Proteomes" id="UP000596130">
    <property type="component" value="Chromosome"/>
</dbReference>
<dbReference type="InterPro" id="IPR036188">
    <property type="entry name" value="FAD/NAD-bd_sf"/>
</dbReference>
<proteinExistence type="predicted"/>
<dbReference type="GO" id="GO:0001716">
    <property type="term" value="F:L-amino-acid oxidase activity"/>
    <property type="evidence" value="ECO:0007669"/>
    <property type="project" value="TreeGrafter"/>
</dbReference>
<accession>A0A7T4PC67</accession>
<dbReference type="Pfam" id="PF01593">
    <property type="entry name" value="Amino_oxidase"/>
    <property type="match status" value="1"/>
</dbReference>
<dbReference type="EMBL" id="CP065959">
    <property type="protein sequence ID" value="QQC87566.1"/>
    <property type="molecule type" value="Genomic_DNA"/>
</dbReference>
<evidence type="ECO:0000313" key="3">
    <source>
        <dbReference type="Proteomes" id="UP000596130"/>
    </source>
</evidence>
<dbReference type="InterPro" id="IPR002937">
    <property type="entry name" value="Amino_oxidase"/>
</dbReference>
<name>A0A7T4PC67_9ACTN</name>
<feature type="domain" description="Amine oxidase" evidence="1">
    <location>
        <begin position="26"/>
        <end position="482"/>
    </location>
</feature>